<evidence type="ECO:0000256" key="1">
    <source>
        <dbReference type="SAM" id="Phobius"/>
    </source>
</evidence>
<protein>
    <submittedName>
        <fullName evidence="2">Uncharacterized protein</fullName>
    </submittedName>
</protein>
<dbReference type="Proteomes" id="UP001152561">
    <property type="component" value="Unassembled WGS sequence"/>
</dbReference>
<evidence type="ECO:0000313" key="3">
    <source>
        <dbReference type="Proteomes" id="UP001152561"/>
    </source>
</evidence>
<organism evidence="2 3">
    <name type="scientific">Anisodus acutangulus</name>
    <dbReference type="NCBI Taxonomy" id="402998"/>
    <lineage>
        <taxon>Eukaryota</taxon>
        <taxon>Viridiplantae</taxon>
        <taxon>Streptophyta</taxon>
        <taxon>Embryophyta</taxon>
        <taxon>Tracheophyta</taxon>
        <taxon>Spermatophyta</taxon>
        <taxon>Magnoliopsida</taxon>
        <taxon>eudicotyledons</taxon>
        <taxon>Gunneridae</taxon>
        <taxon>Pentapetalae</taxon>
        <taxon>asterids</taxon>
        <taxon>lamiids</taxon>
        <taxon>Solanales</taxon>
        <taxon>Solanaceae</taxon>
        <taxon>Solanoideae</taxon>
        <taxon>Hyoscyameae</taxon>
        <taxon>Anisodus</taxon>
    </lineage>
</organism>
<keyword evidence="1" id="KW-0472">Membrane</keyword>
<reference evidence="3" key="1">
    <citation type="journal article" date="2023" name="Proc. Natl. Acad. Sci. U.S.A.">
        <title>Genomic and structural basis for evolution of tropane alkaloid biosynthesis.</title>
        <authorList>
            <person name="Wanga Y.-J."/>
            <person name="Taina T."/>
            <person name="Yua J.-Y."/>
            <person name="Lia J."/>
            <person name="Xua B."/>
            <person name="Chenc J."/>
            <person name="D'Auriad J.C."/>
            <person name="Huanga J.-P."/>
            <person name="Huanga S.-X."/>
        </authorList>
    </citation>
    <scope>NUCLEOTIDE SEQUENCE [LARGE SCALE GENOMIC DNA]</scope>
    <source>
        <strain evidence="3">cv. KIB-2019</strain>
    </source>
</reference>
<accession>A0A9Q1N112</accession>
<proteinExistence type="predicted"/>
<feature type="transmembrane region" description="Helical" evidence="1">
    <location>
        <begin position="35"/>
        <end position="52"/>
    </location>
</feature>
<sequence length="73" mass="8181">MPMRGSKVGVLSMTCSACVLIGTHSYCPLLELILNLPWLFLLNAISLLLLIVKKKINRAVLKMADLEDWRVRG</sequence>
<keyword evidence="1" id="KW-0812">Transmembrane</keyword>
<keyword evidence="1" id="KW-1133">Transmembrane helix</keyword>
<gene>
    <name evidence="2" type="ORF">K7X08_010378</name>
</gene>
<dbReference type="EMBL" id="JAJAGQ010000001">
    <property type="protein sequence ID" value="KAJ8573867.1"/>
    <property type="molecule type" value="Genomic_DNA"/>
</dbReference>
<dbReference type="AlphaFoldDB" id="A0A9Q1N112"/>
<name>A0A9Q1N112_9SOLA</name>
<evidence type="ECO:0000313" key="2">
    <source>
        <dbReference type="EMBL" id="KAJ8573867.1"/>
    </source>
</evidence>
<comment type="caution">
    <text evidence="2">The sequence shown here is derived from an EMBL/GenBank/DDBJ whole genome shotgun (WGS) entry which is preliminary data.</text>
</comment>
<keyword evidence="3" id="KW-1185">Reference proteome</keyword>